<protein>
    <recommendedName>
        <fullName evidence="5">Carboxylesterase type B domain-containing protein</fullName>
    </recommendedName>
</protein>
<sequence>MAKPKTAPPPPAESIQLLPIKRDGSSSEGGSDVDSGDPVDPDVDLNSDFGDENDPLQGDVDPERARTGTRAQTRGRPRVGPRPPRSRSPSAASLRRRKLRSNCVSSIGVLLGLFVVLAVIFGAGISAFIYWFKPRGAGGSSGSADDDISKGTFIDLGYATYVGRSLSVYPPSDDGGDRHNTSAAPVGIHRYLGMRYAAPPTGRLRWRPPMPPYDETSLQKATGYRPICMGMGTNPLRDSGLDEDCLFVNVWGPANVVENVTSLPVWVFVQGGGYGANSNADYDGADVVARSNGNIVFVNFNYRAGLYGFLNVPSDNTTSFSSSEESANFGLLDQRALLEWVQQHIHRFGGNPKHVVVHGGSAGAGSVVLHTVYHGGRDDGLFAGMAAESLFVPTLPQCSDLAYKFWRVVDAVCYKGNEAAWTVASALECLRRQTLSTLQDLANVGHPLQHNGTDRPNQPHFYWGPCIDGTLLADRPSVLFSKGQFVRVPMLYAVATDEGTLFAPNAAAQDEVVDFLLDNFPGLVDSDKGAAVLRQHYPQLPQLPYHNSWFPTAAQVYAELVFVCPTIATLDAVAAINKKQSTPLFAYRFAMKDAGYLARGTGTVHMMDVAAIFGPKNVACCPPDSFTTDEDEDDDGGGKDHSSDRDNNPGLVPIMMDYYLSFVRTLDPNTHKSAHAAEWGTWNNNKSRLVITSGRDQSMETVPDDVVERCRVWLDLADVTGQ</sequence>
<proteinExistence type="inferred from homology"/>
<dbReference type="PANTHER" id="PTHR11559">
    <property type="entry name" value="CARBOXYLESTERASE"/>
    <property type="match status" value="1"/>
</dbReference>
<evidence type="ECO:0000256" key="4">
    <source>
        <dbReference type="SAM" id="Phobius"/>
    </source>
</evidence>
<feature type="region of interest" description="Disordered" evidence="3">
    <location>
        <begin position="1"/>
        <end position="95"/>
    </location>
</feature>
<dbReference type="InterPro" id="IPR029058">
    <property type="entry name" value="AB_hydrolase_fold"/>
</dbReference>
<dbReference type="InterPro" id="IPR019819">
    <property type="entry name" value="Carboxylesterase_B_CS"/>
</dbReference>
<dbReference type="Pfam" id="PF00135">
    <property type="entry name" value="COesterase"/>
    <property type="match status" value="1"/>
</dbReference>
<evidence type="ECO:0000256" key="1">
    <source>
        <dbReference type="ARBA" id="ARBA00005964"/>
    </source>
</evidence>
<dbReference type="Proteomes" id="UP001642405">
    <property type="component" value="Unassembled WGS sequence"/>
</dbReference>
<feature type="compositionally biased region" description="Basic and acidic residues" evidence="3">
    <location>
        <begin position="636"/>
        <end position="647"/>
    </location>
</feature>
<reference evidence="6 7" key="1">
    <citation type="submission" date="2024-01" db="EMBL/GenBank/DDBJ databases">
        <authorList>
            <person name="Allen C."/>
            <person name="Tagirdzhanova G."/>
        </authorList>
    </citation>
    <scope>NUCLEOTIDE SEQUENCE [LARGE SCALE GENOMIC DNA]</scope>
</reference>
<dbReference type="SUPFAM" id="SSF53474">
    <property type="entry name" value="alpha/beta-Hydrolases"/>
    <property type="match status" value="1"/>
</dbReference>
<keyword evidence="4" id="KW-0472">Membrane</keyword>
<gene>
    <name evidence="6" type="ORF">SCUCBS95973_008889</name>
</gene>
<feature type="compositionally biased region" description="Acidic residues" evidence="3">
    <location>
        <begin position="34"/>
        <end position="54"/>
    </location>
</feature>
<comment type="similarity">
    <text evidence="1">Belongs to the type-B carboxylesterase/lipase family.</text>
</comment>
<keyword evidence="4" id="KW-0812">Transmembrane</keyword>
<dbReference type="InterPro" id="IPR002018">
    <property type="entry name" value="CarbesteraseB"/>
</dbReference>
<keyword evidence="2" id="KW-0378">Hydrolase</keyword>
<dbReference type="InterPro" id="IPR050309">
    <property type="entry name" value="Type-B_Carboxylest/Lipase"/>
</dbReference>
<organism evidence="6 7">
    <name type="scientific">Sporothrix curviconia</name>
    <dbReference type="NCBI Taxonomy" id="1260050"/>
    <lineage>
        <taxon>Eukaryota</taxon>
        <taxon>Fungi</taxon>
        <taxon>Dikarya</taxon>
        <taxon>Ascomycota</taxon>
        <taxon>Pezizomycotina</taxon>
        <taxon>Sordariomycetes</taxon>
        <taxon>Sordariomycetidae</taxon>
        <taxon>Ophiostomatales</taxon>
        <taxon>Ophiostomataceae</taxon>
        <taxon>Sporothrix</taxon>
    </lineage>
</organism>
<evidence type="ECO:0000313" key="7">
    <source>
        <dbReference type="Proteomes" id="UP001642405"/>
    </source>
</evidence>
<comment type="caution">
    <text evidence="6">The sequence shown here is derived from an EMBL/GenBank/DDBJ whole genome shotgun (WGS) entry which is preliminary data.</text>
</comment>
<name>A0ABP0CR76_9PEZI</name>
<evidence type="ECO:0000259" key="5">
    <source>
        <dbReference type="Pfam" id="PF00135"/>
    </source>
</evidence>
<dbReference type="EMBL" id="CAWUHB010000083">
    <property type="protein sequence ID" value="CAK7234303.1"/>
    <property type="molecule type" value="Genomic_DNA"/>
</dbReference>
<feature type="domain" description="Carboxylesterase type B" evidence="5">
    <location>
        <begin position="176"/>
        <end position="696"/>
    </location>
</feature>
<keyword evidence="7" id="KW-1185">Reference proteome</keyword>
<accession>A0ABP0CR76</accession>
<evidence type="ECO:0000256" key="3">
    <source>
        <dbReference type="SAM" id="MobiDB-lite"/>
    </source>
</evidence>
<dbReference type="InterPro" id="IPR019826">
    <property type="entry name" value="Carboxylesterase_B_AS"/>
</dbReference>
<feature type="region of interest" description="Disordered" evidence="3">
    <location>
        <begin position="623"/>
        <end position="649"/>
    </location>
</feature>
<evidence type="ECO:0000313" key="6">
    <source>
        <dbReference type="EMBL" id="CAK7234303.1"/>
    </source>
</evidence>
<dbReference type="PROSITE" id="PS00122">
    <property type="entry name" value="CARBOXYLESTERASE_B_1"/>
    <property type="match status" value="1"/>
</dbReference>
<dbReference type="Gene3D" id="3.40.50.1820">
    <property type="entry name" value="alpha/beta hydrolase"/>
    <property type="match status" value="1"/>
</dbReference>
<feature type="compositionally biased region" description="Pro residues" evidence="3">
    <location>
        <begin position="1"/>
        <end position="12"/>
    </location>
</feature>
<keyword evidence="4" id="KW-1133">Transmembrane helix</keyword>
<evidence type="ECO:0000256" key="2">
    <source>
        <dbReference type="ARBA" id="ARBA00022801"/>
    </source>
</evidence>
<feature type="transmembrane region" description="Helical" evidence="4">
    <location>
        <begin position="103"/>
        <end position="132"/>
    </location>
</feature>
<dbReference type="PROSITE" id="PS00941">
    <property type="entry name" value="CARBOXYLESTERASE_B_2"/>
    <property type="match status" value="1"/>
</dbReference>